<dbReference type="InterPro" id="IPR001574">
    <property type="entry name" value="Ribosome_inactivat_prot"/>
</dbReference>
<comment type="catalytic activity">
    <reaction evidence="1">
        <text>Endohydrolysis of the N-glycosidic bond at one specific adenosine on the 28S rRNA.</text>
        <dbReference type="EC" id="3.2.2.22"/>
    </reaction>
</comment>
<keyword evidence="1" id="KW-0611">Plant defense</keyword>
<keyword evidence="4" id="KW-1185">Reference proteome</keyword>
<sequence length="144" mass="16920">MIEHEEDGKKKCIVITSKKNKLFTILVRPPKGWESNGREKDVRFAFSAKNLYMLGFVHKNRWRFFNDADLEGTEVLKFPDLWERMTQLGGGYKWGDLMTYQISFMQIFFSLDGLSNYDEIADNVEAVWRALHPFIVVFPEAARF</sequence>
<evidence type="ECO:0000313" key="3">
    <source>
        <dbReference type="EMBL" id="GJN00377.1"/>
    </source>
</evidence>
<dbReference type="GO" id="GO:0006952">
    <property type="term" value="P:defense response"/>
    <property type="evidence" value="ECO:0007669"/>
    <property type="project" value="UniProtKB-KW"/>
</dbReference>
<reference evidence="2" key="1">
    <citation type="journal article" date="2018" name="DNA Res.">
        <title>Multiple hybrid de novo genome assembly of finger millet, an orphan allotetraploid crop.</title>
        <authorList>
            <person name="Hatakeyama M."/>
            <person name="Aluri S."/>
            <person name="Balachadran M.T."/>
            <person name="Sivarajan S.R."/>
            <person name="Patrignani A."/>
            <person name="Gruter S."/>
            <person name="Poveda L."/>
            <person name="Shimizu-Inatsugi R."/>
            <person name="Baeten J."/>
            <person name="Francoijs K.J."/>
            <person name="Nataraja K.N."/>
            <person name="Reddy Y.A.N."/>
            <person name="Phadnis S."/>
            <person name="Ravikumar R.L."/>
            <person name="Schlapbach R."/>
            <person name="Sreeman S.M."/>
            <person name="Shimizu K.K."/>
        </authorList>
    </citation>
    <scope>NUCLEOTIDE SEQUENCE</scope>
</reference>
<dbReference type="GO" id="GO:0030598">
    <property type="term" value="F:rRNA N-glycosylase activity"/>
    <property type="evidence" value="ECO:0007669"/>
    <property type="project" value="UniProtKB-EC"/>
</dbReference>
<protein>
    <recommendedName>
        <fullName evidence="1">rRNA N-glycosylase</fullName>
        <ecNumber evidence="1">3.2.2.22</ecNumber>
    </recommendedName>
</protein>
<keyword evidence="1" id="KW-0652">Protein synthesis inhibitor</keyword>
<dbReference type="SUPFAM" id="SSF56371">
    <property type="entry name" value="Ribosome inactivating proteins (RIP)"/>
    <property type="match status" value="1"/>
</dbReference>
<dbReference type="EC" id="3.2.2.22" evidence="1"/>
<dbReference type="GO" id="GO:0017148">
    <property type="term" value="P:negative regulation of translation"/>
    <property type="evidence" value="ECO:0007669"/>
    <property type="project" value="UniProtKB-KW"/>
</dbReference>
<accession>A0AAV5CQL6</accession>
<organism evidence="2 4">
    <name type="scientific">Eleusine coracana subsp. coracana</name>
    <dbReference type="NCBI Taxonomy" id="191504"/>
    <lineage>
        <taxon>Eukaryota</taxon>
        <taxon>Viridiplantae</taxon>
        <taxon>Streptophyta</taxon>
        <taxon>Embryophyta</taxon>
        <taxon>Tracheophyta</taxon>
        <taxon>Spermatophyta</taxon>
        <taxon>Magnoliopsida</taxon>
        <taxon>Liliopsida</taxon>
        <taxon>Poales</taxon>
        <taxon>Poaceae</taxon>
        <taxon>PACMAD clade</taxon>
        <taxon>Chloridoideae</taxon>
        <taxon>Cynodonteae</taxon>
        <taxon>Eleusininae</taxon>
        <taxon>Eleusine</taxon>
    </lineage>
</organism>
<dbReference type="AlphaFoldDB" id="A0AAV5CQL6"/>
<dbReference type="InterPro" id="IPR016138">
    <property type="entry name" value="Ribosome_inactivat_prot_sub1"/>
</dbReference>
<reference evidence="2" key="2">
    <citation type="submission" date="2021-12" db="EMBL/GenBank/DDBJ databases">
        <title>Resequencing data analysis of finger millet.</title>
        <authorList>
            <person name="Hatakeyama M."/>
            <person name="Aluri S."/>
            <person name="Balachadran M.T."/>
            <person name="Sivarajan S.R."/>
            <person name="Poveda L."/>
            <person name="Shimizu-Inatsugi R."/>
            <person name="Schlapbach R."/>
            <person name="Sreeman S.M."/>
            <person name="Shimizu K.K."/>
        </authorList>
    </citation>
    <scope>NUCLEOTIDE SEQUENCE</scope>
</reference>
<dbReference type="InterPro" id="IPR036041">
    <property type="entry name" value="Ribosome-inact_prot_sf"/>
</dbReference>
<dbReference type="Proteomes" id="UP001054889">
    <property type="component" value="Unassembled WGS sequence"/>
</dbReference>
<dbReference type="EMBL" id="BQKI01000008">
    <property type="protein sequence ID" value="GJN00377.1"/>
    <property type="molecule type" value="Genomic_DNA"/>
</dbReference>
<evidence type="ECO:0000256" key="1">
    <source>
        <dbReference type="RuleBase" id="RU004915"/>
    </source>
</evidence>
<dbReference type="Gene3D" id="3.40.420.10">
    <property type="entry name" value="Ricin (A subunit), domain 1"/>
    <property type="match status" value="1"/>
</dbReference>
<dbReference type="Pfam" id="PF00161">
    <property type="entry name" value="RIP"/>
    <property type="match status" value="1"/>
</dbReference>
<comment type="caution">
    <text evidence="2">The sequence shown here is derived from an EMBL/GenBank/DDBJ whole genome shotgun (WGS) entry which is preliminary data.</text>
</comment>
<evidence type="ECO:0000313" key="2">
    <source>
        <dbReference type="EMBL" id="GJN00145.1"/>
    </source>
</evidence>
<dbReference type="EMBL" id="BQKI01000008">
    <property type="protein sequence ID" value="GJN00145.1"/>
    <property type="molecule type" value="Genomic_DNA"/>
</dbReference>
<keyword evidence="1" id="KW-0378">Hydrolase</keyword>
<dbReference type="GO" id="GO:0090729">
    <property type="term" value="F:toxin activity"/>
    <property type="evidence" value="ECO:0007669"/>
    <property type="project" value="UniProtKB-KW"/>
</dbReference>
<comment type="similarity">
    <text evidence="1">Belongs to the ribosome-inactivating protein family.</text>
</comment>
<proteinExistence type="inferred from homology"/>
<evidence type="ECO:0000313" key="4">
    <source>
        <dbReference type="Proteomes" id="UP001054889"/>
    </source>
</evidence>
<name>A0AAV5CQL6_ELECO</name>
<keyword evidence="1" id="KW-0800">Toxin</keyword>
<gene>
    <name evidence="2" type="primary">ga17309</name>
    <name evidence="3" type="synonym">ga17556</name>
    <name evidence="2" type="ORF">PR202_ga17309</name>
    <name evidence="3" type="ORF">PR202_ga17556</name>
</gene>